<reference evidence="2" key="1">
    <citation type="submission" date="2020-06" db="EMBL/GenBank/DDBJ databases">
        <authorList>
            <consortium name="Plant Systems Biology data submission"/>
        </authorList>
    </citation>
    <scope>NUCLEOTIDE SEQUENCE</scope>
    <source>
        <strain evidence="2">D6</strain>
    </source>
</reference>
<evidence type="ECO:0000256" key="1">
    <source>
        <dbReference type="SAM" id="MobiDB-lite"/>
    </source>
</evidence>
<dbReference type="Proteomes" id="UP001153069">
    <property type="component" value="Unassembled WGS sequence"/>
</dbReference>
<feature type="region of interest" description="Disordered" evidence="1">
    <location>
        <begin position="105"/>
        <end position="133"/>
    </location>
</feature>
<dbReference type="EMBL" id="CAICTM010000330">
    <property type="protein sequence ID" value="CAB9508051.1"/>
    <property type="molecule type" value="Genomic_DNA"/>
</dbReference>
<name>A0A9N8DWE9_9STRA</name>
<gene>
    <name evidence="2" type="ORF">SEMRO_331_G119150.1</name>
</gene>
<comment type="caution">
    <text evidence="2">The sequence shown here is derived from an EMBL/GenBank/DDBJ whole genome shotgun (WGS) entry which is preliminary data.</text>
</comment>
<proteinExistence type="predicted"/>
<evidence type="ECO:0000313" key="2">
    <source>
        <dbReference type="EMBL" id="CAB9508051.1"/>
    </source>
</evidence>
<accession>A0A9N8DWE9</accession>
<feature type="compositionally biased region" description="Acidic residues" evidence="1">
    <location>
        <begin position="49"/>
        <end position="63"/>
    </location>
</feature>
<dbReference type="AlphaFoldDB" id="A0A9N8DWE9"/>
<keyword evidence="3" id="KW-1185">Reference proteome</keyword>
<feature type="compositionally biased region" description="Polar residues" evidence="1">
    <location>
        <begin position="77"/>
        <end position="87"/>
    </location>
</feature>
<dbReference type="OrthoDB" id="5752at2759"/>
<evidence type="ECO:0000313" key="3">
    <source>
        <dbReference type="Proteomes" id="UP001153069"/>
    </source>
</evidence>
<feature type="region of interest" description="Disordered" evidence="1">
    <location>
        <begin position="41"/>
        <end position="90"/>
    </location>
</feature>
<protein>
    <submittedName>
        <fullName evidence="2">Uncharacterized protein</fullName>
    </submittedName>
</protein>
<feature type="compositionally biased region" description="Basic and acidic residues" evidence="1">
    <location>
        <begin position="64"/>
        <end position="74"/>
    </location>
</feature>
<sequence length="133" mass="14885">MRFDEIQDRIVPNLEHRANAPRQSLKQVTIPDKHTQIWTTKSIGYQNYDDNEEDAQERVEEDENQGRPRPDRVAVNRSRSTGSSSREAVNCQCVSRPVEAIPQAGAAHGGLDSSRGFAIKLGEKERQSGGSLR</sequence>
<organism evidence="2 3">
    <name type="scientific">Seminavis robusta</name>
    <dbReference type="NCBI Taxonomy" id="568900"/>
    <lineage>
        <taxon>Eukaryota</taxon>
        <taxon>Sar</taxon>
        <taxon>Stramenopiles</taxon>
        <taxon>Ochrophyta</taxon>
        <taxon>Bacillariophyta</taxon>
        <taxon>Bacillariophyceae</taxon>
        <taxon>Bacillariophycidae</taxon>
        <taxon>Naviculales</taxon>
        <taxon>Naviculaceae</taxon>
        <taxon>Seminavis</taxon>
    </lineage>
</organism>